<sequence length="213" mass="21558">MRTLAVARYVGADVVRSQRVLIPVVVYGVVLAVLLSDSVGRPPGVWPATALALYPTAAWLTLVVANIEAPAQRLVTMAAAGGPVRLVTGTVLVALAADAVLVLLSVVVPVLRAADPYPAEAVLSGVLVHVAAATTGTAIGVLCARPLVTRIGWSFLLAVSVVTVTAVQPWLPPVGSAVRALTSDAPPPFGEALLGLLFVASAAAVAAAADRRA</sequence>
<keyword evidence="1" id="KW-1133">Transmembrane helix</keyword>
<dbReference type="EMBL" id="JBHUCO010000061">
    <property type="protein sequence ID" value="MFD1523331.1"/>
    <property type="molecule type" value="Genomic_DNA"/>
</dbReference>
<name>A0ABW4F836_9PSEU</name>
<feature type="transmembrane region" description="Helical" evidence="1">
    <location>
        <begin position="20"/>
        <end position="39"/>
    </location>
</feature>
<keyword evidence="1" id="KW-0812">Transmembrane</keyword>
<evidence type="ECO:0000313" key="2">
    <source>
        <dbReference type="EMBL" id="MFD1523331.1"/>
    </source>
</evidence>
<feature type="transmembrane region" description="Helical" evidence="1">
    <location>
        <begin position="191"/>
        <end position="209"/>
    </location>
</feature>
<accession>A0ABW4F836</accession>
<keyword evidence="3" id="KW-1185">Reference proteome</keyword>
<dbReference type="Proteomes" id="UP001597114">
    <property type="component" value="Unassembled WGS sequence"/>
</dbReference>
<proteinExistence type="predicted"/>
<evidence type="ECO:0008006" key="4">
    <source>
        <dbReference type="Google" id="ProtNLM"/>
    </source>
</evidence>
<feature type="transmembrane region" description="Helical" evidence="1">
    <location>
        <begin position="122"/>
        <end position="144"/>
    </location>
</feature>
<feature type="transmembrane region" description="Helical" evidence="1">
    <location>
        <begin position="151"/>
        <end position="171"/>
    </location>
</feature>
<reference evidence="3" key="1">
    <citation type="journal article" date="2019" name="Int. J. Syst. Evol. Microbiol.">
        <title>The Global Catalogue of Microorganisms (GCM) 10K type strain sequencing project: providing services to taxonomists for standard genome sequencing and annotation.</title>
        <authorList>
            <consortium name="The Broad Institute Genomics Platform"/>
            <consortium name="The Broad Institute Genome Sequencing Center for Infectious Disease"/>
            <person name="Wu L."/>
            <person name="Ma J."/>
        </authorList>
    </citation>
    <scope>NUCLEOTIDE SEQUENCE [LARGE SCALE GENOMIC DNA]</scope>
    <source>
        <strain evidence="3">CCM 7043</strain>
    </source>
</reference>
<feature type="transmembrane region" description="Helical" evidence="1">
    <location>
        <begin position="45"/>
        <end position="65"/>
    </location>
</feature>
<protein>
    <recommendedName>
        <fullName evidence="4">ABC transporter</fullName>
    </recommendedName>
</protein>
<comment type="caution">
    <text evidence="2">The sequence shown here is derived from an EMBL/GenBank/DDBJ whole genome shotgun (WGS) entry which is preliminary data.</text>
</comment>
<gene>
    <name evidence="2" type="ORF">ACFSJD_38010</name>
</gene>
<evidence type="ECO:0000313" key="3">
    <source>
        <dbReference type="Proteomes" id="UP001597114"/>
    </source>
</evidence>
<organism evidence="2 3">
    <name type="scientific">Pseudonocardia yunnanensis</name>
    <dbReference type="NCBI Taxonomy" id="58107"/>
    <lineage>
        <taxon>Bacteria</taxon>
        <taxon>Bacillati</taxon>
        <taxon>Actinomycetota</taxon>
        <taxon>Actinomycetes</taxon>
        <taxon>Pseudonocardiales</taxon>
        <taxon>Pseudonocardiaceae</taxon>
        <taxon>Pseudonocardia</taxon>
    </lineage>
</organism>
<dbReference type="RefSeq" id="WP_344719501.1">
    <property type="nucleotide sequence ID" value="NZ_BAAAUS010000004.1"/>
</dbReference>
<keyword evidence="1" id="KW-0472">Membrane</keyword>
<evidence type="ECO:0000256" key="1">
    <source>
        <dbReference type="SAM" id="Phobius"/>
    </source>
</evidence>
<feature type="transmembrane region" description="Helical" evidence="1">
    <location>
        <begin position="86"/>
        <end position="110"/>
    </location>
</feature>